<feature type="compositionally biased region" description="Polar residues" evidence="1">
    <location>
        <begin position="34"/>
        <end position="54"/>
    </location>
</feature>
<reference evidence="3" key="1">
    <citation type="journal article" date="2019" name="Int. J. Syst. Evol. Microbiol.">
        <title>The Global Catalogue of Microorganisms (GCM) 10K type strain sequencing project: providing services to taxonomists for standard genome sequencing and annotation.</title>
        <authorList>
            <consortium name="The Broad Institute Genomics Platform"/>
            <consortium name="The Broad Institute Genome Sequencing Center for Infectious Disease"/>
            <person name="Wu L."/>
            <person name="Ma J."/>
        </authorList>
    </citation>
    <scope>NUCLEOTIDE SEQUENCE [LARGE SCALE GENOMIC DNA]</scope>
    <source>
        <strain evidence="3">KCTC 42083</strain>
    </source>
</reference>
<evidence type="ECO:0000256" key="1">
    <source>
        <dbReference type="SAM" id="MobiDB-lite"/>
    </source>
</evidence>
<protein>
    <submittedName>
        <fullName evidence="2">Uncharacterized protein</fullName>
    </submittedName>
</protein>
<keyword evidence="3" id="KW-1185">Reference proteome</keyword>
<dbReference type="Proteomes" id="UP000608923">
    <property type="component" value="Unassembled WGS sequence"/>
</dbReference>
<organism evidence="2 3">
    <name type="scientific">Alcaligenes pakistanensis</name>
    <dbReference type="NCBI Taxonomy" id="1482717"/>
    <lineage>
        <taxon>Bacteria</taxon>
        <taxon>Pseudomonadati</taxon>
        <taxon>Pseudomonadota</taxon>
        <taxon>Betaproteobacteria</taxon>
        <taxon>Burkholderiales</taxon>
        <taxon>Alcaligenaceae</taxon>
        <taxon>Alcaligenes</taxon>
    </lineage>
</organism>
<feature type="region of interest" description="Disordered" evidence="1">
    <location>
        <begin position="1"/>
        <end position="68"/>
    </location>
</feature>
<name>A0A8H9ISA9_9BURK</name>
<evidence type="ECO:0000313" key="3">
    <source>
        <dbReference type="Proteomes" id="UP000608923"/>
    </source>
</evidence>
<gene>
    <name evidence="2" type="ORF">GCM10010096_35660</name>
</gene>
<evidence type="ECO:0000313" key="2">
    <source>
        <dbReference type="EMBL" id="GHC59189.1"/>
    </source>
</evidence>
<sequence length="68" mass="7441">MLALPIVEDEVDMDKKDKEQGTVNPEPVKPALKQAQSRWPGQNANAGFKNSKSLQGRRPVGRGSARGR</sequence>
<dbReference type="AlphaFoldDB" id="A0A8H9ISA9"/>
<proteinExistence type="predicted"/>
<accession>A0A8H9ISA9</accession>
<dbReference type="EMBL" id="BMZN01000006">
    <property type="protein sequence ID" value="GHC59189.1"/>
    <property type="molecule type" value="Genomic_DNA"/>
</dbReference>
<comment type="caution">
    <text evidence="2">The sequence shown here is derived from an EMBL/GenBank/DDBJ whole genome shotgun (WGS) entry which is preliminary data.</text>
</comment>